<feature type="transmembrane region" description="Helical" evidence="2">
    <location>
        <begin position="288"/>
        <end position="314"/>
    </location>
</feature>
<dbReference type="RefSeq" id="XP_043169448.1">
    <property type="nucleotide sequence ID" value="XM_043313513.1"/>
</dbReference>
<feature type="compositionally biased region" description="Basic and acidic residues" evidence="1">
    <location>
        <begin position="385"/>
        <end position="394"/>
    </location>
</feature>
<comment type="caution">
    <text evidence="3">The sequence shown here is derived from an EMBL/GenBank/DDBJ whole genome shotgun (WGS) entry which is preliminary data.</text>
</comment>
<dbReference type="AlphaFoldDB" id="A0A8J2I8T9"/>
<keyword evidence="4" id="KW-1185">Reference proteome</keyword>
<accession>A0A8J2I8T9</accession>
<evidence type="ECO:0000313" key="4">
    <source>
        <dbReference type="Proteomes" id="UP000676310"/>
    </source>
</evidence>
<name>A0A8J2I8T9_9PLEO</name>
<protein>
    <submittedName>
        <fullName evidence="3">Uncharacterized protein</fullName>
    </submittedName>
</protein>
<sequence length="441" mass="48044">MTSILPSFVFPDPAPSLPTWPAFTDAPFKPGNNPSDHMRMYLQYVLGDRYNYPASGFGSPTASVHIADIIEPFLLGTNPDSDTAWTEQIHAVQIYCLVCPPMENGDRKGETDEVGWPFCGGGDDVGSESTFDQILDWAPQSGGVSQGLAVPEPSFGKPSSGWGSISLACALAMYTTSDIIDGTVPLYMNRPSVKSQVFIVSGAPRNGASDPGVLMPYRYSVACPLGSQNGSACDNTEPSSTSSYTPVPTSTQDMWVALFPTATSTTSARNSIDVCVESKFNRCRTDGWYGWPVGQRVGVIICVAVGSIILILLLRRCSQSKWSHKREKAKPMLLSELRRQQAAEERVAAERRYVERLHEEHASTSRGSRDRIEHPPEDVLPTYKEAIKDRRRTPAGDAPQVNEGVSIGWPPMYSDIVQQPAPVASTSSRVPYPALPASPRR</sequence>
<evidence type="ECO:0000256" key="2">
    <source>
        <dbReference type="SAM" id="Phobius"/>
    </source>
</evidence>
<feature type="region of interest" description="Disordered" evidence="1">
    <location>
        <begin position="356"/>
        <end position="441"/>
    </location>
</feature>
<dbReference type="Proteomes" id="UP000676310">
    <property type="component" value="Unassembled WGS sequence"/>
</dbReference>
<feature type="compositionally biased region" description="Basic and acidic residues" evidence="1">
    <location>
        <begin position="356"/>
        <end position="377"/>
    </location>
</feature>
<proteinExistence type="predicted"/>
<keyword evidence="2" id="KW-0472">Membrane</keyword>
<evidence type="ECO:0000313" key="3">
    <source>
        <dbReference type="EMBL" id="CAG5160733.1"/>
    </source>
</evidence>
<organism evidence="3 4">
    <name type="scientific">Alternaria atra</name>
    <dbReference type="NCBI Taxonomy" id="119953"/>
    <lineage>
        <taxon>Eukaryota</taxon>
        <taxon>Fungi</taxon>
        <taxon>Dikarya</taxon>
        <taxon>Ascomycota</taxon>
        <taxon>Pezizomycotina</taxon>
        <taxon>Dothideomycetes</taxon>
        <taxon>Pleosporomycetidae</taxon>
        <taxon>Pleosporales</taxon>
        <taxon>Pleosporineae</taxon>
        <taxon>Pleosporaceae</taxon>
        <taxon>Alternaria</taxon>
        <taxon>Alternaria sect. Ulocladioides</taxon>
    </lineage>
</organism>
<dbReference type="EMBL" id="CAJRGZ010000019">
    <property type="protein sequence ID" value="CAG5160733.1"/>
    <property type="molecule type" value="Genomic_DNA"/>
</dbReference>
<gene>
    <name evidence="3" type="ORF">ALTATR162_LOCUS5893</name>
</gene>
<evidence type="ECO:0000256" key="1">
    <source>
        <dbReference type="SAM" id="MobiDB-lite"/>
    </source>
</evidence>
<dbReference type="GeneID" id="67017721"/>
<keyword evidence="2" id="KW-1133">Transmembrane helix</keyword>
<reference evidence="3" key="1">
    <citation type="submission" date="2021-05" db="EMBL/GenBank/DDBJ databases">
        <authorList>
            <person name="Stam R."/>
        </authorList>
    </citation>
    <scope>NUCLEOTIDE SEQUENCE</scope>
    <source>
        <strain evidence="3">CS162</strain>
    </source>
</reference>
<dbReference type="OrthoDB" id="3676242at2759"/>
<keyword evidence="2" id="KW-0812">Transmembrane</keyword>